<dbReference type="InterPro" id="IPR033730">
    <property type="entry name" value="ProRS_core_prok"/>
</dbReference>
<evidence type="ECO:0000256" key="6">
    <source>
        <dbReference type="ARBA" id="ARBA00023146"/>
    </source>
</evidence>
<dbReference type="InterPro" id="IPR004154">
    <property type="entry name" value="Anticodon-bd"/>
</dbReference>
<dbReference type="Pfam" id="PF03129">
    <property type="entry name" value="HGTP_anticodon"/>
    <property type="match status" value="1"/>
</dbReference>
<accession>A0ABN2AA23</accession>
<keyword evidence="11" id="KW-1185">Reference proteome</keyword>
<comment type="subcellular location">
    <subcellularLocation>
        <location evidence="8">Cytoplasm</location>
    </subcellularLocation>
</comment>
<gene>
    <name evidence="8" type="primary">proS</name>
    <name evidence="10" type="ORF">GCM10009741_09860</name>
</gene>
<feature type="domain" description="Aminoacyl-transfer RNA synthetases class-II family profile" evidence="9">
    <location>
        <begin position="35"/>
        <end position="485"/>
    </location>
</feature>
<dbReference type="InterPro" id="IPR002314">
    <property type="entry name" value="aa-tRNA-synt_IIb"/>
</dbReference>
<evidence type="ECO:0000313" key="11">
    <source>
        <dbReference type="Proteomes" id="UP001500363"/>
    </source>
</evidence>
<dbReference type="SUPFAM" id="SSF55681">
    <property type="entry name" value="Class II aaRS and biotin synthetases"/>
    <property type="match status" value="1"/>
</dbReference>
<comment type="similarity">
    <text evidence="8">Belongs to the class-II aminoacyl-tRNA synthetase family. ProS type 1 subfamily.</text>
</comment>
<dbReference type="Gene3D" id="3.40.50.800">
    <property type="entry name" value="Anticodon-binding domain"/>
    <property type="match status" value="1"/>
</dbReference>
<dbReference type="Gene3D" id="3.30.930.10">
    <property type="entry name" value="Bira Bifunctional Protein, Domain 2"/>
    <property type="match status" value="2"/>
</dbReference>
<dbReference type="InterPro" id="IPR002316">
    <property type="entry name" value="Pro-tRNA-ligase_IIa"/>
</dbReference>
<dbReference type="NCBIfam" id="NF006625">
    <property type="entry name" value="PRK09194.1"/>
    <property type="match status" value="1"/>
</dbReference>
<evidence type="ECO:0000256" key="7">
    <source>
        <dbReference type="ARBA" id="ARBA00047671"/>
    </source>
</evidence>
<comment type="subunit">
    <text evidence="8">Homodimer.</text>
</comment>
<dbReference type="EC" id="6.1.1.15" evidence="8"/>
<evidence type="ECO:0000256" key="1">
    <source>
        <dbReference type="ARBA" id="ARBA00022490"/>
    </source>
</evidence>
<dbReference type="InterPro" id="IPR050062">
    <property type="entry name" value="Pro-tRNA_synthetase"/>
</dbReference>
<keyword evidence="6 8" id="KW-0030">Aminoacyl-tRNA synthetase</keyword>
<dbReference type="Gene3D" id="3.90.960.10">
    <property type="entry name" value="YbaK/aminoacyl-tRNA synthetase-associated domain"/>
    <property type="match status" value="1"/>
</dbReference>
<evidence type="ECO:0000259" key="9">
    <source>
        <dbReference type="PROSITE" id="PS50862"/>
    </source>
</evidence>
<evidence type="ECO:0000313" key="10">
    <source>
        <dbReference type="EMBL" id="GAA1513792.1"/>
    </source>
</evidence>
<comment type="catalytic activity">
    <reaction evidence="7 8">
        <text>tRNA(Pro) + L-proline + ATP = L-prolyl-tRNA(Pro) + AMP + diphosphate</text>
        <dbReference type="Rhea" id="RHEA:14305"/>
        <dbReference type="Rhea" id="RHEA-COMP:9700"/>
        <dbReference type="Rhea" id="RHEA-COMP:9702"/>
        <dbReference type="ChEBI" id="CHEBI:30616"/>
        <dbReference type="ChEBI" id="CHEBI:33019"/>
        <dbReference type="ChEBI" id="CHEBI:60039"/>
        <dbReference type="ChEBI" id="CHEBI:78442"/>
        <dbReference type="ChEBI" id="CHEBI:78532"/>
        <dbReference type="ChEBI" id="CHEBI:456215"/>
        <dbReference type="EC" id="6.1.1.15"/>
    </reaction>
</comment>
<dbReference type="RefSeq" id="WP_344169972.1">
    <property type="nucleotide sequence ID" value="NZ_BAAANC010000001.1"/>
</dbReference>
<keyword evidence="3 8" id="KW-0547">Nucleotide-binding</keyword>
<evidence type="ECO:0000256" key="2">
    <source>
        <dbReference type="ARBA" id="ARBA00022598"/>
    </source>
</evidence>
<keyword evidence="4 8" id="KW-0067">ATP-binding</keyword>
<evidence type="ECO:0000256" key="8">
    <source>
        <dbReference type="HAMAP-Rule" id="MF_01569"/>
    </source>
</evidence>
<evidence type="ECO:0000256" key="4">
    <source>
        <dbReference type="ARBA" id="ARBA00022840"/>
    </source>
</evidence>
<dbReference type="InterPro" id="IPR004500">
    <property type="entry name" value="Pro-tRNA-synth_IIa_bac-type"/>
</dbReference>
<dbReference type="CDD" id="cd00779">
    <property type="entry name" value="ProRS_core_prok"/>
    <property type="match status" value="1"/>
</dbReference>
<comment type="caution">
    <text evidence="10">The sequence shown here is derived from an EMBL/GenBank/DDBJ whole genome shotgun (WGS) entry which is preliminary data.</text>
</comment>
<dbReference type="InterPro" id="IPR045864">
    <property type="entry name" value="aa-tRNA-synth_II/BPL/LPL"/>
</dbReference>
<keyword evidence="5 8" id="KW-0648">Protein biosynthesis</keyword>
<dbReference type="PANTHER" id="PTHR42753">
    <property type="entry name" value="MITOCHONDRIAL RIBOSOME PROTEIN L39/PROLYL-TRNA LIGASE FAMILY MEMBER"/>
    <property type="match status" value="1"/>
</dbReference>
<dbReference type="InterPro" id="IPR036621">
    <property type="entry name" value="Anticodon-bd_dom_sf"/>
</dbReference>
<dbReference type="Pfam" id="PF04073">
    <property type="entry name" value="tRNA_edit"/>
    <property type="match status" value="1"/>
</dbReference>
<evidence type="ECO:0000256" key="5">
    <source>
        <dbReference type="ARBA" id="ARBA00022917"/>
    </source>
</evidence>
<keyword evidence="1 8" id="KW-0963">Cytoplasm</keyword>
<evidence type="ECO:0000256" key="3">
    <source>
        <dbReference type="ARBA" id="ARBA00022741"/>
    </source>
</evidence>
<comment type="domain">
    <text evidence="8">Consists of three domains: the N-terminal catalytic domain, the editing domain and the C-terminal anticodon-binding domain.</text>
</comment>
<dbReference type="NCBIfam" id="TIGR00409">
    <property type="entry name" value="proS_fam_II"/>
    <property type="match status" value="1"/>
</dbReference>
<dbReference type="InterPro" id="IPR006195">
    <property type="entry name" value="aa-tRNA-synth_II"/>
</dbReference>
<dbReference type="SUPFAM" id="SSF55826">
    <property type="entry name" value="YbaK/ProRS associated domain"/>
    <property type="match status" value="1"/>
</dbReference>
<protein>
    <recommendedName>
        <fullName evidence="8">Proline--tRNA ligase</fullName>
        <ecNumber evidence="8">6.1.1.15</ecNumber>
    </recommendedName>
    <alternativeName>
        <fullName evidence="8">Prolyl-tRNA synthetase</fullName>
        <shortName evidence="8">ProRS</shortName>
    </alternativeName>
</protein>
<comment type="function">
    <text evidence="8">Catalyzes the attachment of proline to tRNA(Pro) in a two-step reaction: proline is first activated by ATP to form Pro-AMP and then transferred to the acceptor end of tRNA(Pro). As ProRS can inadvertently accommodate and process non-cognate amino acids such as alanine and cysteine, to avoid such errors it has two additional distinct editing activities against alanine. One activity is designated as 'pretransfer' editing and involves the tRNA(Pro)-independent hydrolysis of activated Ala-AMP. The other activity is designated 'posttransfer' editing and involves deacylation of mischarged Ala-tRNA(Pro). The misacylated Cys-tRNA(Pro) is not edited by ProRS.</text>
</comment>
<dbReference type="EMBL" id="BAAANC010000001">
    <property type="protein sequence ID" value="GAA1513792.1"/>
    <property type="molecule type" value="Genomic_DNA"/>
</dbReference>
<organism evidence="10 11">
    <name type="scientific">Kribbella lupini</name>
    <dbReference type="NCBI Taxonomy" id="291602"/>
    <lineage>
        <taxon>Bacteria</taxon>
        <taxon>Bacillati</taxon>
        <taxon>Actinomycetota</taxon>
        <taxon>Actinomycetes</taxon>
        <taxon>Propionibacteriales</taxon>
        <taxon>Kribbellaceae</taxon>
        <taxon>Kribbella</taxon>
    </lineage>
</organism>
<dbReference type="Proteomes" id="UP001500363">
    <property type="component" value="Unassembled WGS sequence"/>
</dbReference>
<proteinExistence type="inferred from homology"/>
<reference evidence="10 11" key="1">
    <citation type="journal article" date="2019" name="Int. J. Syst. Evol. Microbiol.">
        <title>The Global Catalogue of Microorganisms (GCM) 10K type strain sequencing project: providing services to taxonomists for standard genome sequencing and annotation.</title>
        <authorList>
            <consortium name="The Broad Institute Genomics Platform"/>
            <consortium name="The Broad Institute Genome Sequencing Center for Infectious Disease"/>
            <person name="Wu L."/>
            <person name="Ma J."/>
        </authorList>
    </citation>
    <scope>NUCLEOTIDE SEQUENCE [LARGE SCALE GENOMIC DNA]</scope>
    <source>
        <strain evidence="10 11">JCM 14303</strain>
    </source>
</reference>
<keyword evidence="2 8" id="KW-0436">Ligase</keyword>
<dbReference type="PRINTS" id="PR01046">
    <property type="entry name" value="TRNASYNTHPRO"/>
</dbReference>
<name>A0ABN2AA23_9ACTN</name>
<dbReference type="SUPFAM" id="SSF52954">
    <property type="entry name" value="Class II aaRS ABD-related"/>
    <property type="match status" value="1"/>
</dbReference>
<dbReference type="HAMAP" id="MF_01569">
    <property type="entry name" value="Pro_tRNA_synth_type1"/>
    <property type="match status" value="1"/>
</dbReference>
<sequence>MILRMSSLFLRTLREDPADAEVPSHKLLVRAGYIRRTAPGMYTWLPLGLRVLRNVEKIVREEMDAIGAQELVFPALLPREPYEATGRWTEYGPNLFRLKDRKGADMLLGPTHEEMFTLAVKDLYSSYKDLPLSIYQIQNKYRDEARPRAGVLRGREFVMKDSYSFDIDQAGLQASYDLHRKAYIAIFDRLGFDYVIVQAMSGAMGGSASEEFLAIAENGEDTFVRSPGGYAANVEAVVVPQTAPVDFSAVPAAEVVDTPDTPTIDTLVDALNAKHPRTDGREWTAADTLKNVLVMLVHPDGTREPLAIGVPGDRAIDEKRLGAQVEPAEVVAFEDTDFAKNPALAKGYIGPGVLGKENTSGIRYLLDPRVGEGSAWVTGADKSGYHVINLVHGRDFTADGTIQAAEVRDGDEAPDGSGPLSTARGIEMGHIFQLGQKYAEALDLKVLDQNGKLVTVTMGSYGVGVTRAVAAIAEGNHDELGLIWPREIAPADVHLVATGKDAEVFTKAAEIAAALEAQGLTVLYDDREKVSPGVKFKDAELLGVPTIAVVGKGLADGTIEVKDRRSGERADVPVDEVVAHLVEAVRS</sequence>
<dbReference type="InterPro" id="IPR036754">
    <property type="entry name" value="YbaK/aa-tRNA-synt-asso_dom_sf"/>
</dbReference>
<dbReference type="Pfam" id="PF00587">
    <property type="entry name" value="tRNA-synt_2b"/>
    <property type="match status" value="1"/>
</dbReference>
<dbReference type="InterPro" id="IPR023717">
    <property type="entry name" value="Pro-tRNA-Synthase_IIa_type1"/>
</dbReference>
<dbReference type="InterPro" id="IPR007214">
    <property type="entry name" value="YbaK/aa-tRNA-synth-assoc-dom"/>
</dbReference>
<dbReference type="PANTHER" id="PTHR42753:SF2">
    <property type="entry name" value="PROLINE--TRNA LIGASE"/>
    <property type="match status" value="1"/>
</dbReference>
<dbReference type="GO" id="GO:0016874">
    <property type="term" value="F:ligase activity"/>
    <property type="evidence" value="ECO:0007669"/>
    <property type="project" value="UniProtKB-KW"/>
</dbReference>
<dbReference type="PROSITE" id="PS50862">
    <property type="entry name" value="AA_TRNA_LIGASE_II"/>
    <property type="match status" value="1"/>
</dbReference>